<accession>A0ABT0UN99</accession>
<keyword evidence="3" id="KW-1185">Reference proteome</keyword>
<feature type="compositionally biased region" description="Basic and acidic residues" evidence="1">
    <location>
        <begin position="1"/>
        <end position="20"/>
    </location>
</feature>
<dbReference type="EMBL" id="JAMQAW010000011">
    <property type="protein sequence ID" value="MCM2389570.1"/>
    <property type="molecule type" value="Genomic_DNA"/>
</dbReference>
<dbReference type="RefSeq" id="WP_250919912.1">
    <property type="nucleotide sequence ID" value="NZ_JAMQAW010000011.1"/>
</dbReference>
<evidence type="ECO:0000313" key="2">
    <source>
        <dbReference type="EMBL" id="MCM2389570.1"/>
    </source>
</evidence>
<proteinExistence type="predicted"/>
<reference evidence="2" key="1">
    <citation type="submission" date="2022-06" db="EMBL/GenBank/DDBJ databases">
        <title>Genome public.</title>
        <authorList>
            <person name="Sun Q."/>
        </authorList>
    </citation>
    <scope>NUCLEOTIDE SEQUENCE</scope>
    <source>
        <strain evidence="2">CWNU-1</strain>
    </source>
</reference>
<evidence type="ECO:0000256" key="1">
    <source>
        <dbReference type="SAM" id="MobiDB-lite"/>
    </source>
</evidence>
<comment type="caution">
    <text evidence="2">The sequence shown here is derived from an EMBL/GenBank/DDBJ whole genome shotgun (WGS) entry which is preliminary data.</text>
</comment>
<protein>
    <submittedName>
        <fullName evidence="2">Uncharacterized protein</fullName>
    </submittedName>
</protein>
<feature type="region of interest" description="Disordered" evidence="1">
    <location>
        <begin position="1"/>
        <end position="22"/>
    </location>
</feature>
<name>A0ABT0UN99_9ACTN</name>
<evidence type="ECO:0000313" key="3">
    <source>
        <dbReference type="Proteomes" id="UP001431429"/>
    </source>
</evidence>
<gene>
    <name evidence="2" type="ORF">NBG84_14930</name>
</gene>
<dbReference type="Proteomes" id="UP001431429">
    <property type="component" value="Unassembled WGS sequence"/>
</dbReference>
<organism evidence="2 3">
    <name type="scientific">Streptomyces albipurpureus</name>
    <dbReference type="NCBI Taxonomy" id="2897419"/>
    <lineage>
        <taxon>Bacteria</taxon>
        <taxon>Bacillati</taxon>
        <taxon>Actinomycetota</taxon>
        <taxon>Actinomycetes</taxon>
        <taxon>Kitasatosporales</taxon>
        <taxon>Streptomycetaceae</taxon>
        <taxon>Streptomyces</taxon>
    </lineage>
</organism>
<sequence>MNNEHTDDKPTDPSHRRPDGVSDTTVRALGALSEALETVERARGSLYAFHQLTGGADLKLDEALEQLRAAGHDAQADLLEREIVGRNVIPGHWTFQIIEAYNTHYYQPFTDIEARIRRELLDGRRHVYEAEMKETRRTHGRPGHTPGP</sequence>